<name>A0A6P1CYG0_9NOCA</name>
<evidence type="ECO:0000313" key="2">
    <source>
        <dbReference type="Proteomes" id="UP000471166"/>
    </source>
</evidence>
<organism evidence="1 2">
    <name type="scientific">Nocardia cyriacigeorgica</name>
    <dbReference type="NCBI Taxonomy" id="135487"/>
    <lineage>
        <taxon>Bacteria</taxon>
        <taxon>Bacillati</taxon>
        <taxon>Actinomycetota</taxon>
        <taxon>Actinomycetes</taxon>
        <taxon>Mycobacteriales</taxon>
        <taxon>Nocardiaceae</taxon>
        <taxon>Nocardia</taxon>
    </lineage>
</organism>
<protein>
    <submittedName>
        <fullName evidence="1">Uncharacterized protein</fullName>
    </submittedName>
</protein>
<dbReference type="EMBL" id="JAAGVB010000120">
    <property type="protein sequence ID" value="NEW36837.1"/>
    <property type="molecule type" value="Genomic_DNA"/>
</dbReference>
<dbReference type="Proteomes" id="UP000471166">
    <property type="component" value="Unassembled WGS sequence"/>
</dbReference>
<feature type="non-terminal residue" evidence="1">
    <location>
        <position position="95"/>
    </location>
</feature>
<sequence>MATSATLRISRLRALIEHPNTGDGERATAQRMLDRILTRTGTEPVVGDRTYGNRHHRVGRHADLHRIADMIRDDIVLARATFAPRPAHPGEPALR</sequence>
<evidence type="ECO:0000313" key="1">
    <source>
        <dbReference type="EMBL" id="NEW36837.1"/>
    </source>
</evidence>
<gene>
    <name evidence="1" type="ORF">GV791_30410</name>
</gene>
<dbReference type="AlphaFoldDB" id="A0A6P1CYG0"/>
<reference evidence="1 2" key="1">
    <citation type="submission" date="2020-01" db="EMBL/GenBank/DDBJ databases">
        <title>Genetics and antimicrobial susceptibilities of Nocardia species isolated from the soil; a comparison with species isolated from humans.</title>
        <authorList>
            <person name="Carrasco G."/>
            <person name="Monzon S."/>
            <person name="Sansegundo M."/>
            <person name="Garcia E."/>
            <person name="Garrido N."/>
            <person name="Medina M.J."/>
            <person name="Villalon P."/>
            <person name="Ramirez-Arocha A.C."/>
            <person name="Jimenez P."/>
            <person name="Cuesta I."/>
            <person name="Valdezate S."/>
        </authorList>
    </citation>
    <scope>NUCLEOTIDE SEQUENCE [LARGE SCALE GENOMIC DNA]</scope>
    <source>
        <strain evidence="1 2">CNM20110626</strain>
    </source>
</reference>
<proteinExistence type="predicted"/>
<accession>A0A6P1CYG0</accession>
<comment type="caution">
    <text evidence="1">The sequence shown here is derived from an EMBL/GenBank/DDBJ whole genome shotgun (WGS) entry which is preliminary data.</text>
</comment>